<dbReference type="GO" id="GO:0008942">
    <property type="term" value="F:nitrite reductase [NAD(P)H] activity"/>
    <property type="evidence" value="ECO:0007669"/>
    <property type="project" value="InterPro"/>
</dbReference>
<dbReference type="STRING" id="314287.GB2207_09086"/>
<dbReference type="Pfam" id="PF13806">
    <property type="entry name" value="Rieske_2"/>
    <property type="match status" value="1"/>
</dbReference>
<dbReference type="OrthoDB" id="516687at2"/>
<accession>Q1YUV6</accession>
<evidence type="ECO:0000256" key="1">
    <source>
        <dbReference type="ARBA" id="ARBA00023002"/>
    </source>
</evidence>
<dbReference type="CDD" id="cd03529">
    <property type="entry name" value="Rieske_NirD"/>
    <property type="match status" value="1"/>
</dbReference>
<dbReference type="Gene3D" id="2.102.10.10">
    <property type="entry name" value="Rieske [2Fe-2S] iron-sulphur domain"/>
    <property type="match status" value="1"/>
</dbReference>
<keyword evidence="5" id="KW-1185">Reference proteome</keyword>
<dbReference type="eggNOG" id="COG2146">
    <property type="taxonomic scope" value="Bacteria"/>
</dbReference>
<dbReference type="NCBIfam" id="TIGR02378">
    <property type="entry name" value="nirD_assim_sml"/>
    <property type="match status" value="1"/>
</dbReference>
<dbReference type="PANTHER" id="PTHR40562:SF1">
    <property type="entry name" value="NITRITE REDUCTASE (NADH) SMALL SUBUNIT"/>
    <property type="match status" value="1"/>
</dbReference>
<dbReference type="SUPFAM" id="SSF50022">
    <property type="entry name" value="ISP domain"/>
    <property type="match status" value="1"/>
</dbReference>
<name>Q1YUV6_9GAMM</name>
<dbReference type="GO" id="GO:0042128">
    <property type="term" value="P:nitrate assimilation"/>
    <property type="evidence" value="ECO:0007669"/>
    <property type="project" value="UniProtKB-KW"/>
</dbReference>
<dbReference type="InterPro" id="IPR036922">
    <property type="entry name" value="Rieske_2Fe-2S_sf"/>
</dbReference>
<dbReference type="Proteomes" id="UP000005555">
    <property type="component" value="Unassembled WGS sequence"/>
</dbReference>
<dbReference type="GO" id="GO:0051537">
    <property type="term" value="F:2 iron, 2 sulfur cluster binding"/>
    <property type="evidence" value="ECO:0007669"/>
    <property type="project" value="InterPro"/>
</dbReference>
<dbReference type="HOGENOM" id="CLU_055690_3_0_6"/>
<dbReference type="PROSITE" id="PS51300">
    <property type="entry name" value="NIRD"/>
    <property type="match status" value="1"/>
</dbReference>
<dbReference type="EMBL" id="AAPI01000001">
    <property type="protein sequence ID" value="EAS47952.1"/>
    <property type="molecule type" value="Genomic_DNA"/>
</dbReference>
<organism evidence="4 5">
    <name type="scientific">gamma proteobacterium HTCC2207</name>
    <dbReference type="NCBI Taxonomy" id="314287"/>
    <lineage>
        <taxon>Bacteria</taxon>
        <taxon>Pseudomonadati</taxon>
        <taxon>Pseudomonadota</taxon>
        <taxon>Gammaproteobacteria</taxon>
        <taxon>Cellvibrionales</taxon>
        <taxon>Porticoccaceae</taxon>
        <taxon>SAR92 clade</taxon>
    </lineage>
</organism>
<sequence>MQGDLIPNSGICAELDGEQIALFYLPNESPQLYALGNWDPIGKANILSRGMVGDLDGRLVVASPMYKQHFDLLTGECLEEAEISVPVFPVSLFGDHVMLCL</sequence>
<dbReference type="PANTHER" id="PTHR40562">
    <property type="match status" value="1"/>
</dbReference>
<evidence type="ECO:0000256" key="2">
    <source>
        <dbReference type="ARBA" id="ARBA00023063"/>
    </source>
</evidence>
<keyword evidence="1" id="KW-0560">Oxidoreductase</keyword>
<dbReference type="InterPro" id="IPR012748">
    <property type="entry name" value="Rieske-like_NirD"/>
</dbReference>
<comment type="caution">
    <text evidence="4">The sequence shown here is derived from an EMBL/GenBank/DDBJ whole genome shotgun (WGS) entry which is preliminary data.</text>
</comment>
<reference evidence="4 5" key="1">
    <citation type="submission" date="2006-03" db="EMBL/GenBank/DDBJ databases">
        <authorList>
            <person name="Giovannoni S.J."/>
            <person name="Cho J.-C."/>
            <person name="Ferriera S."/>
            <person name="Johnson J."/>
            <person name="Kravitz S."/>
            <person name="Halpern A."/>
            <person name="Remington K."/>
            <person name="Beeson K."/>
            <person name="Tran B."/>
            <person name="Rogers Y.-H."/>
            <person name="Friedman R."/>
            <person name="Venter J.C."/>
        </authorList>
    </citation>
    <scope>NUCLEOTIDE SEQUENCE [LARGE SCALE GENOMIC DNA]</scope>
    <source>
        <strain evidence="4 5">HTCC2207</strain>
    </source>
</reference>
<keyword evidence="2" id="KW-0534">Nitrate assimilation</keyword>
<feature type="domain" description="Rieske-like [2Fe-2S]" evidence="3">
    <location>
        <begin position="4"/>
        <end position="99"/>
    </location>
</feature>
<dbReference type="AlphaFoldDB" id="Q1YUV6"/>
<gene>
    <name evidence="4" type="ORF">GB2207_09086</name>
</gene>
<evidence type="ECO:0000313" key="5">
    <source>
        <dbReference type="Proteomes" id="UP000005555"/>
    </source>
</evidence>
<evidence type="ECO:0000259" key="3">
    <source>
        <dbReference type="Pfam" id="PF13806"/>
    </source>
</evidence>
<dbReference type="InterPro" id="IPR017881">
    <property type="entry name" value="NirD"/>
</dbReference>
<proteinExistence type="predicted"/>
<protein>
    <submittedName>
        <fullName evidence="4">Nitrite reductase</fullName>
    </submittedName>
</protein>
<evidence type="ECO:0000313" key="4">
    <source>
        <dbReference type="EMBL" id="EAS47952.1"/>
    </source>
</evidence>